<dbReference type="PRINTS" id="PR00039">
    <property type="entry name" value="HTHLYSR"/>
</dbReference>
<reference evidence="6 7" key="1">
    <citation type="submission" date="2018-08" db="EMBL/GenBank/DDBJ databases">
        <title>Salinimonas sediminis sp. nov., a piezophilic bacterium isolated from a deep-sea sediment sample from the New Britain Trench.</title>
        <authorList>
            <person name="Cao J."/>
        </authorList>
    </citation>
    <scope>NUCLEOTIDE SEQUENCE [LARGE SCALE GENOMIC DNA]</scope>
    <source>
        <strain evidence="6 7">N102</strain>
    </source>
</reference>
<evidence type="ECO:0000256" key="1">
    <source>
        <dbReference type="ARBA" id="ARBA00009437"/>
    </source>
</evidence>
<dbReference type="GO" id="GO:0032993">
    <property type="term" value="C:protein-DNA complex"/>
    <property type="evidence" value="ECO:0007669"/>
    <property type="project" value="TreeGrafter"/>
</dbReference>
<dbReference type="PANTHER" id="PTHR30346:SF28">
    <property type="entry name" value="HTH-TYPE TRANSCRIPTIONAL REGULATOR CYNR"/>
    <property type="match status" value="1"/>
</dbReference>
<organism evidence="6 7">
    <name type="scientific">Salinimonas sediminis</name>
    <dbReference type="NCBI Taxonomy" id="2303538"/>
    <lineage>
        <taxon>Bacteria</taxon>
        <taxon>Pseudomonadati</taxon>
        <taxon>Pseudomonadota</taxon>
        <taxon>Gammaproteobacteria</taxon>
        <taxon>Alteromonadales</taxon>
        <taxon>Alteromonadaceae</taxon>
        <taxon>Alteromonas/Salinimonas group</taxon>
        <taxon>Salinimonas</taxon>
    </lineage>
</organism>
<dbReference type="GO" id="GO:0003677">
    <property type="term" value="F:DNA binding"/>
    <property type="evidence" value="ECO:0007669"/>
    <property type="project" value="UniProtKB-KW"/>
</dbReference>
<dbReference type="FunFam" id="1.10.10.10:FF:000001">
    <property type="entry name" value="LysR family transcriptional regulator"/>
    <property type="match status" value="1"/>
</dbReference>
<dbReference type="InterPro" id="IPR036388">
    <property type="entry name" value="WH-like_DNA-bd_sf"/>
</dbReference>
<dbReference type="RefSeq" id="WP_117317582.1">
    <property type="nucleotide sequence ID" value="NZ_CP031769.1"/>
</dbReference>
<dbReference type="SUPFAM" id="SSF53850">
    <property type="entry name" value="Periplasmic binding protein-like II"/>
    <property type="match status" value="1"/>
</dbReference>
<dbReference type="SUPFAM" id="SSF46785">
    <property type="entry name" value="Winged helix' DNA-binding domain"/>
    <property type="match status" value="1"/>
</dbReference>
<dbReference type="KEGG" id="salm:D0Y50_14405"/>
<keyword evidence="2" id="KW-0805">Transcription regulation</keyword>
<dbReference type="EMBL" id="CP031769">
    <property type="protein sequence ID" value="AXR07437.1"/>
    <property type="molecule type" value="Genomic_DNA"/>
</dbReference>
<keyword evidence="4" id="KW-0804">Transcription</keyword>
<dbReference type="Proteomes" id="UP000262073">
    <property type="component" value="Chromosome"/>
</dbReference>
<dbReference type="InterPro" id="IPR000847">
    <property type="entry name" value="LysR_HTH_N"/>
</dbReference>
<evidence type="ECO:0000313" key="7">
    <source>
        <dbReference type="Proteomes" id="UP000262073"/>
    </source>
</evidence>
<name>A0A346NPI0_9ALTE</name>
<comment type="similarity">
    <text evidence="1">Belongs to the LysR transcriptional regulatory family.</text>
</comment>
<dbReference type="Pfam" id="PF03466">
    <property type="entry name" value="LysR_substrate"/>
    <property type="match status" value="1"/>
</dbReference>
<evidence type="ECO:0000256" key="2">
    <source>
        <dbReference type="ARBA" id="ARBA00023015"/>
    </source>
</evidence>
<evidence type="ECO:0000313" key="6">
    <source>
        <dbReference type="EMBL" id="AXR07437.1"/>
    </source>
</evidence>
<feature type="domain" description="HTH lysR-type" evidence="5">
    <location>
        <begin position="1"/>
        <end position="58"/>
    </location>
</feature>
<protein>
    <submittedName>
        <fullName evidence="6">LysR family transcriptional regulator</fullName>
    </submittedName>
</protein>
<dbReference type="Gene3D" id="3.40.190.10">
    <property type="entry name" value="Periplasmic binding protein-like II"/>
    <property type="match status" value="2"/>
</dbReference>
<keyword evidence="7" id="KW-1185">Reference proteome</keyword>
<gene>
    <name evidence="6" type="ORF">D0Y50_14405</name>
</gene>
<accession>A0A346NPI0</accession>
<dbReference type="PROSITE" id="PS50931">
    <property type="entry name" value="HTH_LYSR"/>
    <property type="match status" value="1"/>
</dbReference>
<evidence type="ECO:0000256" key="3">
    <source>
        <dbReference type="ARBA" id="ARBA00023125"/>
    </source>
</evidence>
<dbReference type="Pfam" id="PF00126">
    <property type="entry name" value="HTH_1"/>
    <property type="match status" value="1"/>
</dbReference>
<dbReference type="InterPro" id="IPR005119">
    <property type="entry name" value="LysR_subst-bd"/>
</dbReference>
<dbReference type="AlphaFoldDB" id="A0A346NPI0"/>
<evidence type="ECO:0000259" key="5">
    <source>
        <dbReference type="PROSITE" id="PS50931"/>
    </source>
</evidence>
<sequence length="305" mass="33392">MNFKHLKTFVKLAHSGSFSLAAQQLHTVQSAVSRHINALEQELEVTLFSRTTRQVELTAAGAAFLQHAEGLLRQTEQARVDAQRVQSGAQGTLRIGYLSSACAAFLPLLLRDFAAHAAQVRIEIVEMTAAQQFAALHHGNIDVGFSRPVHQHPATTIHSRHLLNDPIVAVMADNHPLAGAPQLSLTQLNEHKLTLFARQQAPTLFDTIISAFHAQQLQPSVTSEPVTMQALLTQLSCSRDIGLVPGCVSRLQTDLCHFVPLSTPLTVSLEMHWQQHPNAVTKRWLSWFEANASPASIAASMPTLN</sequence>
<keyword evidence="3" id="KW-0238">DNA-binding</keyword>
<dbReference type="Gene3D" id="1.10.10.10">
    <property type="entry name" value="Winged helix-like DNA-binding domain superfamily/Winged helix DNA-binding domain"/>
    <property type="match status" value="1"/>
</dbReference>
<dbReference type="CDD" id="cd08414">
    <property type="entry name" value="PBP2_LTTR_aromatics_like"/>
    <property type="match status" value="1"/>
</dbReference>
<dbReference type="GO" id="GO:0003700">
    <property type="term" value="F:DNA-binding transcription factor activity"/>
    <property type="evidence" value="ECO:0007669"/>
    <property type="project" value="InterPro"/>
</dbReference>
<dbReference type="PANTHER" id="PTHR30346">
    <property type="entry name" value="TRANSCRIPTIONAL DUAL REGULATOR HCAR-RELATED"/>
    <property type="match status" value="1"/>
</dbReference>
<evidence type="ECO:0000256" key="4">
    <source>
        <dbReference type="ARBA" id="ARBA00023163"/>
    </source>
</evidence>
<dbReference type="OrthoDB" id="9803735at2"/>
<proteinExistence type="inferred from homology"/>
<dbReference type="InterPro" id="IPR036390">
    <property type="entry name" value="WH_DNA-bd_sf"/>
</dbReference>